<reference evidence="1" key="1">
    <citation type="submission" date="2020-05" db="EMBL/GenBank/DDBJ databases">
        <title>Mycena genomes resolve the evolution of fungal bioluminescence.</title>
        <authorList>
            <person name="Tsai I.J."/>
        </authorList>
    </citation>
    <scope>NUCLEOTIDE SEQUENCE</scope>
    <source>
        <strain evidence="1">160909Yilan</strain>
    </source>
</reference>
<protein>
    <recommendedName>
        <fullName evidence="3">F-box domain-containing protein</fullName>
    </recommendedName>
</protein>
<dbReference type="AlphaFoldDB" id="A0A8H6ZCX8"/>
<evidence type="ECO:0008006" key="3">
    <source>
        <dbReference type="Google" id="ProtNLM"/>
    </source>
</evidence>
<organism evidence="1 2">
    <name type="scientific">Mycena sanguinolenta</name>
    <dbReference type="NCBI Taxonomy" id="230812"/>
    <lineage>
        <taxon>Eukaryota</taxon>
        <taxon>Fungi</taxon>
        <taxon>Dikarya</taxon>
        <taxon>Basidiomycota</taxon>
        <taxon>Agaricomycotina</taxon>
        <taxon>Agaricomycetes</taxon>
        <taxon>Agaricomycetidae</taxon>
        <taxon>Agaricales</taxon>
        <taxon>Marasmiineae</taxon>
        <taxon>Mycenaceae</taxon>
        <taxon>Mycena</taxon>
    </lineage>
</organism>
<name>A0A8H6ZCX8_9AGAR</name>
<keyword evidence="2" id="KW-1185">Reference proteome</keyword>
<proteinExistence type="predicted"/>
<sequence>MAQHESTSTTTVVVFPSGINQLPAELFVEIFAFCWRSFTPRFDDIYAPSRSKEHQDNPTPAYKTEIARLAHAPLLTVAQVCAKWRSIAIGTSFLWCDIELDTVLWDTPNHCATAVALLESILIRGGKFPLHVSLTEGEHPFPLLVFTLLAAHSQRWETFSCPSYFLDAFSGIQGKLPRLRELLLDPGEEEMGSLDVWSSMPSLTSLALHEDILTYDMHALPLKQLRQLECTTVDGYETRHALSLMPLLPTAAEVRLRIHLFDKTDGEWSEIDFLTSDISMFYLELAEDFDADYSLEILECILHRVTLPLLTRFELESSNYPHCPLLWPHRAFLALSARSSFGSTLQTLEIYEVHMTEQQLLQCLLDLPSLKRLAISDHQRVAPMPGRAGEGVNEVLITNALFLKLARTADSSCLVPRLSSLGCQTLMRFDDHALLTLAVSRLSASSDAGQPPNATGPQFGIELSWLPGHERKIDEDILARFRALKISSNRRFTFRISAAEDEWVN</sequence>
<accession>A0A8H6ZCX8</accession>
<evidence type="ECO:0000313" key="1">
    <source>
        <dbReference type="EMBL" id="KAF7375347.1"/>
    </source>
</evidence>
<dbReference type="Gene3D" id="1.20.1280.50">
    <property type="match status" value="1"/>
</dbReference>
<dbReference type="EMBL" id="JACAZH010000002">
    <property type="protein sequence ID" value="KAF7375347.1"/>
    <property type="molecule type" value="Genomic_DNA"/>
</dbReference>
<gene>
    <name evidence="1" type="ORF">MSAN_00421900</name>
</gene>
<evidence type="ECO:0000313" key="2">
    <source>
        <dbReference type="Proteomes" id="UP000623467"/>
    </source>
</evidence>
<dbReference type="OrthoDB" id="3365698at2759"/>
<dbReference type="Proteomes" id="UP000623467">
    <property type="component" value="Unassembled WGS sequence"/>
</dbReference>
<comment type="caution">
    <text evidence="1">The sequence shown here is derived from an EMBL/GenBank/DDBJ whole genome shotgun (WGS) entry which is preliminary data.</text>
</comment>